<proteinExistence type="inferred from homology"/>
<dbReference type="InterPro" id="IPR014503">
    <property type="entry name" value="Clavaminate_syn-like"/>
</dbReference>
<evidence type="ECO:0000256" key="3">
    <source>
        <dbReference type="ARBA" id="ARBA00023002"/>
    </source>
</evidence>
<evidence type="ECO:0000259" key="5">
    <source>
        <dbReference type="Pfam" id="PF02668"/>
    </source>
</evidence>
<comment type="caution">
    <text evidence="6">The sequence shown here is derived from an EMBL/GenBank/DDBJ whole genome shotgun (WGS) entry which is preliminary data.</text>
</comment>
<keyword evidence="4" id="KW-0408">Iron</keyword>
<evidence type="ECO:0000313" key="7">
    <source>
        <dbReference type="Proteomes" id="UP000635565"/>
    </source>
</evidence>
<evidence type="ECO:0000313" key="6">
    <source>
        <dbReference type="EMBL" id="GHO86474.1"/>
    </source>
</evidence>
<comment type="similarity">
    <text evidence="1">Belongs to the clavaminate synthase family.</text>
</comment>
<evidence type="ECO:0000256" key="2">
    <source>
        <dbReference type="ARBA" id="ARBA00022723"/>
    </source>
</evidence>
<reference evidence="6 7" key="1">
    <citation type="journal article" date="2021" name="Int. J. Syst. Evol. Microbiol.">
        <title>Reticulibacter mediterranei gen. nov., sp. nov., within the new family Reticulibacteraceae fam. nov., and Ktedonospora formicarum gen. nov., sp. nov., Ktedonobacter robiniae sp. nov., Dictyobacter formicarum sp. nov. and Dictyobacter arantiisoli sp. nov., belonging to the class Ktedonobacteria.</title>
        <authorList>
            <person name="Yabe S."/>
            <person name="Zheng Y."/>
            <person name="Wang C.M."/>
            <person name="Sakai Y."/>
            <person name="Abe K."/>
            <person name="Yokota A."/>
            <person name="Donadio S."/>
            <person name="Cavaletti L."/>
            <person name="Monciardini P."/>
        </authorList>
    </citation>
    <scope>NUCLEOTIDE SEQUENCE [LARGE SCALE GENOMIC DNA]</scope>
    <source>
        <strain evidence="6 7">SOSP1-9</strain>
    </source>
</reference>
<keyword evidence="2" id="KW-0479">Metal-binding</keyword>
<gene>
    <name evidence="6" type="ORF">KSZ_44800</name>
</gene>
<dbReference type="SUPFAM" id="SSF51197">
    <property type="entry name" value="Clavaminate synthase-like"/>
    <property type="match status" value="1"/>
</dbReference>
<name>A0ABQ3VJT7_9CHLR</name>
<dbReference type="Pfam" id="PF02668">
    <property type="entry name" value="TauD"/>
    <property type="match status" value="1"/>
</dbReference>
<dbReference type="PIRSF" id="PIRSF019543">
    <property type="entry name" value="Clavaminate_syn"/>
    <property type="match status" value="1"/>
</dbReference>
<evidence type="ECO:0000256" key="4">
    <source>
        <dbReference type="ARBA" id="ARBA00023004"/>
    </source>
</evidence>
<organism evidence="6 7">
    <name type="scientific">Dictyobacter formicarum</name>
    <dbReference type="NCBI Taxonomy" id="2778368"/>
    <lineage>
        <taxon>Bacteria</taxon>
        <taxon>Bacillati</taxon>
        <taxon>Chloroflexota</taxon>
        <taxon>Ktedonobacteria</taxon>
        <taxon>Ktedonobacterales</taxon>
        <taxon>Dictyobacteraceae</taxon>
        <taxon>Dictyobacter</taxon>
    </lineage>
</organism>
<feature type="domain" description="TauD/TfdA-like" evidence="5">
    <location>
        <begin position="64"/>
        <end position="313"/>
    </location>
</feature>
<dbReference type="Proteomes" id="UP000635565">
    <property type="component" value="Unassembled WGS sequence"/>
</dbReference>
<accession>A0ABQ3VJT7</accession>
<protein>
    <submittedName>
        <fullName evidence="6">L-asparagine oxygenase</fullName>
    </submittedName>
</protein>
<evidence type="ECO:0000256" key="1">
    <source>
        <dbReference type="ARBA" id="ARBA00008425"/>
    </source>
</evidence>
<dbReference type="RefSeq" id="WP_201364097.1">
    <property type="nucleotide sequence ID" value="NZ_BNJJ01000012.1"/>
</dbReference>
<dbReference type="InterPro" id="IPR042098">
    <property type="entry name" value="TauD-like_sf"/>
</dbReference>
<keyword evidence="3" id="KW-0560">Oxidoreductase</keyword>
<dbReference type="InterPro" id="IPR003819">
    <property type="entry name" value="TauD/TfdA-like"/>
</dbReference>
<dbReference type="Gene3D" id="3.60.130.10">
    <property type="entry name" value="Clavaminate synthase-like"/>
    <property type="match status" value="1"/>
</dbReference>
<sequence>MEANQHIDASPMLGEECVINLNDDEKDSIRAITDRLSLWDIANLDTDDIFTQVQIAQKEIPHSLASTLIDFRRNSNNYGTLLIRNLPVDHALPPTPNGNQKAFSKTSVSEYALLMLMMYLGEPIGYADEKEGAIIQNTFPVAGQEERLENTGSVYLDFHTESCFHPNKPDYVGLFCLRSDHDQIARTASASIYRAIHKVPSKLISILRQPLYRARVSTAYVKPGEPALYSPFMPILSGDTVEPDLCVNFFGMEAKNPIAQLAFDSLKAALLQVAVDCVLLPGDLLIVDNRVAAHGRTGFHPRYDGNDRWLQRLFVVEDFRLSKPSRYRGKHVCLPLSVEFFTHSDESTK</sequence>
<dbReference type="EMBL" id="BNJJ01000012">
    <property type="protein sequence ID" value="GHO86474.1"/>
    <property type="molecule type" value="Genomic_DNA"/>
</dbReference>
<keyword evidence="7" id="KW-1185">Reference proteome</keyword>